<name>A0A382UX20_9ZZZZ</name>
<protein>
    <submittedName>
        <fullName evidence="1">Uncharacterized protein</fullName>
    </submittedName>
</protein>
<dbReference type="AlphaFoldDB" id="A0A382UX20"/>
<reference evidence="1" key="1">
    <citation type="submission" date="2018-05" db="EMBL/GenBank/DDBJ databases">
        <authorList>
            <person name="Lanie J.A."/>
            <person name="Ng W.-L."/>
            <person name="Kazmierczak K.M."/>
            <person name="Andrzejewski T.M."/>
            <person name="Davidsen T.M."/>
            <person name="Wayne K.J."/>
            <person name="Tettelin H."/>
            <person name="Glass J.I."/>
            <person name="Rusch D."/>
            <person name="Podicherti R."/>
            <person name="Tsui H.-C.T."/>
            <person name="Winkler M.E."/>
        </authorList>
    </citation>
    <scope>NUCLEOTIDE SEQUENCE</scope>
</reference>
<feature type="non-terminal residue" evidence="1">
    <location>
        <position position="86"/>
    </location>
</feature>
<organism evidence="1">
    <name type="scientific">marine metagenome</name>
    <dbReference type="NCBI Taxonomy" id="408172"/>
    <lineage>
        <taxon>unclassified sequences</taxon>
        <taxon>metagenomes</taxon>
        <taxon>ecological metagenomes</taxon>
    </lineage>
</organism>
<sequence length="86" mass="9733">MSRIYLFVLGILCLGIIFSVGGEAAPSTGTIQVAFILSEFEDQEYQEDHDQDYFEDLAFGETDSMWDYYDEVSRGELNIEGDVYGP</sequence>
<dbReference type="EMBL" id="UINC01147109">
    <property type="protein sequence ID" value="SVD38238.1"/>
    <property type="molecule type" value="Genomic_DNA"/>
</dbReference>
<gene>
    <name evidence="1" type="ORF">METZ01_LOCUS391092</name>
</gene>
<evidence type="ECO:0000313" key="1">
    <source>
        <dbReference type="EMBL" id="SVD38238.1"/>
    </source>
</evidence>
<accession>A0A382UX20</accession>
<proteinExistence type="predicted"/>